<keyword evidence="1" id="KW-0614">Plasmid</keyword>
<keyword evidence="2" id="KW-1185">Reference proteome</keyword>
<protein>
    <submittedName>
        <fullName evidence="1">Uncharacterized protein</fullName>
    </submittedName>
</protein>
<evidence type="ECO:0000313" key="1">
    <source>
        <dbReference type="EMBL" id="WMT83649.1"/>
    </source>
</evidence>
<organism evidence="1 2">
    <name type="scientific">Terrisporobacter mayombei</name>
    <dbReference type="NCBI Taxonomy" id="1541"/>
    <lineage>
        <taxon>Bacteria</taxon>
        <taxon>Bacillati</taxon>
        <taxon>Bacillota</taxon>
        <taxon>Clostridia</taxon>
        <taxon>Peptostreptococcales</taxon>
        <taxon>Peptostreptococcaceae</taxon>
        <taxon>Terrisporobacter</taxon>
    </lineage>
</organism>
<proteinExistence type="predicted"/>
<dbReference type="EMBL" id="CP101639">
    <property type="protein sequence ID" value="WMT83649.1"/>
    <property type="molecule type" value="Genomic_DNA"/>
</dbReference>
<accession>A0ABY9Q8U6</accession>
<name>A0ABY9Q8U6_9FIRM</name>
<gene>
    <name evidence="1" type="ORF">TEMA_41700</name>
</gene>
<dbReference type="Proteomes" id="UP001235030">
    <property type="component" value="Plasmid pTM2"/>
</dbReference>
<geneLocation type="plasmid" evidence="1 2">
    <name>pTM2</name>
</geneLocation>
<sequence length="149" mass="17304">MFKYTEQDYEITKKIRLKGVKSVEKDRVSKLHVIDKKYLKIYGRMGMDITLDLNKFCMYREDESIIICNQNVYISISPISITYPNLDAEITRHDVSYRMVNKIIGKKDGYIQGVLNGKGDINLSTALKLKESLFSHLDMGYLFSNNLTF</sequence>
<evidence type="ECO:0000313" key="2">
    <source>
        <dbReference type="Proteomes" id="UP001235030"/>
    </source>
</evidence>
<dbReference type="RefSeq" id="WP_228106740.1">
    <property type="nucleotide sequence ID" value="NZ_CP101639.1"/>
</dbReference>
<reference evidence="1 2" key="1">
    <citation type="submission" date="2022-07" db="EMBL/GenBank/DDBJ databases">
        <title>Genome sequence of Terrisporobacter mayombei DSM6539.</title>
        <authorList>
            <person name="Boeer T."/>
            <person name="Bengelsdorf F.R."/>
            <person name="Daniel R."/>
            <person name="Poehlein A."/>
        </authorList>
    </citation>
    <scope>NUCLEOTIDE SEQUENCE [LARGE SCALE GENOMIC DNA]</scope>
    <source>
        <strain evidence="1 2">DSM 6539</strain>
        <plasmid evidence="1 2">pTM2</plasmid>
    </source>
</reference>